<dbReference type="SUPFAM" id="SSF53335">
    <property type="entry name" value="S-adenosyl-L-methionine-dependent methyltransferases"/>
    <property type="match status" value="1"/>
</dbReference>
<dbReference type="InterPro" id="IPR011639">
    <property type="entry name" value="MethylTrfase_TaqI-like_dom"/>
</dbReference>
<feature type="domain" description="TaqI-like C-terminal specificity" evidence="10">
    <location>
        <begin position="764"/>
        <end position="881"/>
    </location>
</feature>
<comment type="caution">
    <text evidence="11">The sequence shown here is derived from an EMBL/GenBank/DDBJ whole genome shotgun (WGS) entry which is preliminary data.</text>
</comment>
<evidence type="ECO:0000256" key="4">
    <source>
        <dbReference type="ARBA" id="ARBA00022691"/>
    </source>
</evidence>
<gene>
    <name evidence="11" type="ORF">QWZ14_11435</name>
</gene>
<dbReference type="EC" id="2.1.1.72" evidence="1"/>
<evidence type="ECO:0000256" key="3">
    <source>
        <dbReference type="ARBA" id="ARBA00022679"/>
    </source>
</evidence>
<dbReference type="PANTHER" id="PTHR33841:SF1">
    <property type="entry name" value="DNA METHYLTRANSFERASE A"/>
    <property type="match status" value="1"/>
</dbReference>
<dbReference type="PROSITE" id="PS00092">
    <property type="entry name" value="N6_MTASE"/>
    <property type="match status" value="1"/>
</dbReference>
<dbReference type="InterPro" id="IPR050953">
    <property type="entry name" value="N4_N6_ade-DNA_methylase"/>
</dbReference>
<dbReference type="Proteomes" id="UP001529369">
    <property type="component" value="Unassembled WGS sequence"/>
</dbReference>
<comment type="catalytic activity">
    <reaction evidence="7">
        <text>a 2'-deoxyadenosine in DNA + S-adenosyl-L-methionine = an N(6)-methyl-2'-deoxyadenosine in DNA + S-adenosyl-L-homocysteine + H(+)</text>
        <dbReference type="Rhea" id="RHEA:15197"/>
        <dbReference type="Rhea" id="RHEA-COMP:12418"/>
        <dbReference type="Rhea" id="RHEA-COMP:12419"/>
        <dbReference type="ChEBI" id="CHEBI:15378"/>
        <dbReference type="ChEBI" id="CHEBI:57856"/>
        <dbReference type="ChEBI" id="CHEBI:59789"/>
        <dbReference type="ChEBI" id="CHEBI:90615"/>
        <dbReference type="ChEBI" id="CHEBI:90616"/>
        <dbReference type="EC" id="2.1.1.72"/>
    </reaction>
</comment>
<dbReference type="SUPFAM" id="SSF52242">
    <property type="entry name" value="Cobalamin (vitamin B12)-binding domain"/>
    <property type="match status" value="1"/>
</dbReference>
<keyword evidence="12" id="KW-1185">Reference proteome</keyword>
<feature type="domain" description="Restriction endonuclease type I HsdR N-terminal" evidence="8">
    <location>
        <begin position="26"/>
        <end position="138"/>
    </location>
</feature>
<dbReference type="GO" id="GO:0032259">
    <property type="term" value="P:methylation"/>
    <property type="evidence" value="ECO:0007669"/>
    <property type="project" value="UniProtKB-KW"/>
</dbReference>
<evidence type="ECO:0000259" key="8">
    <source>
        <dbReference type="Pfam" id="PF04313"/>
    </source>
</evidence>
<reference evidence="12" key="1">
    <citation type="journal article" date="2019" name="Int. J. Syst. Evol. Microbiol.">
        <title>The Global Catalogue of Microorganisms (GCM) 10K type strain sequencing project: providing services to taxonomists for standard genome sequencing and annotation.</title>
        <authorList>
            <consortium name="The Broad Institute Genomics Platform"/>
            <consortium name="The Broad Institute Genome Sequencing Center for Infectious Disease"/>
            <person name="Wu L."/>
            <person name="Ma J."/>
        </authorList>
    </citation>
    <scope>NUCLEOTIDE SEQUENCE [LARGE SCALE GENOMIC DNA]</scope>
    <source>
        <strain evidence="12">CECT 7131</strain>
    </source>
</reference>
<sequence length="943" mass="108023">MTIPDSIRKLVKRFDEQSPAYLLGSYNETQVRIDFIDPFFKALGWDIHNNNDYAEAYRDVIHEDMVLVGTAKKAPDYSFRVGGMRKFFVEAKRPSVSISGDPKPAFQLRRYGWSAKLPISILTDFEEFAVYDCTHKPEENHSAAKARLYYYKYTDYEDKWDEIYALFSKEAILKGSFDKFADAKKKGTTTVDEAFLSEIEGWRQSLASNILQGNQMTQRDLNLAVQLIIDRVIFLRICEDRGIELYERLLKTVKQKGIYQRLTNLFKDADDKYNSGLFHFNPKEKNATDPDLLTLKLKIDDAPLREIVESLYPPNPYEFSVIPADILGQIYERFLGKVIRVDGKKAIIEEKPEVKKAGGVYYTPSYIVEHIVKETVDSLLEGKTPKQVEKLKILDPACGSGSFLIVAYQHLLDWHLNYFVANGGIAKFKKELRHTEKGALRLTTQVRKAILLNNIFGVDIDAQAVEVTKLSLLLKVLEGETGEAIGKNLSLFHERALPDLGNNIKCGNSLIGSEFHDQGDLPLLTEEDVYRINAFDWQEEYAAIFKKGKFDVVLGNPPYGATLYPLEKKFLQTHYKEQSYQLDSYLLFMELSIKKLLHKDGLWGMIIPNPWISNIRQDKLRRLVMGHTAVKQIVHFRYSVFRRVVVDTEIVVLQNGYRKNFKPQVHIVPSEPVGELLEHAELIEGNQDDWLKLADKPINVFLSDAERRLRNKIFKQPFTVDALFKVNVGVKPYQIGKGKPAQTKDIVENRTFDASKKISNEYRQYLRGRDIGRFEIKPLEQRFLRYGPWLAEPRPSANFDAITKILVRQTGDEIIAALDDQQFLCLNNLHVLAPHDGLKNLMGILALLNCKLMTWCLRVMNPEAGEALAEVKKEFVELLPIPNPTNLGHLEKIATSIIKLKTGPQSVVVERQIKMHIRQIDAAVYALFGLTSDEVELLERRLT</sequence>
<dbReference type="InterPro" id="IPR025931">
    <property type="entry name" value="TaqI_C"/>
</dbReference>
<dbReference type="InterPro" id="IPR023135">
    <property type="entry name" value="N6_DNA_MeTrfase_TaqI_C"/>
</dbReference>
<dbReference type="Pfam" id="PF12950">
    <property type="entry name" value="TaqI_C"/>
    <property type="match status" value="1"/>
</dbReference>
<dbReference type="RefSeq" id="WP_290316787.1">
    <property type="nucleotide sequence ID" value="NZ_JAUFPN010000126.1"/>
</dbReference>
<dbReference type="PANTHER" id="PTHR33841">
    <property type="entry name" value="DNA METHYLTRANSFERASE YEEA-RELATED"/>
    <property type="match status" value="1"/>
</dbReference>
<dbReference type="Gene3D" id="3.90.220.10">
    <property type="entry name" value="Adenine-n6-DNA-methyltransferase Taqi, Chain A, domain 2"/>
    <property type="match status" value="1"/>
</dbReference>
<keyword evidence="5" id="KW-0680">Restriction system</keyword>
<dbReference type="PRINTS" id="PR00507">
    <property type="entry name" value="N12N6MTFRASE"/>
</dbReference>
<name>A0ABT8A612_9PROT</name>
<proteinExistence type="predicted"/>
<evidence type="ECO:0000256" key="2">
    <source>
        <dbReference type="ARBA" id="ARBA00022603"/>
    </source>
</evidence>
<dbReference type="Pfam" id="PF07669">
    <property type="entry name" value="Eco57I"/>
    <property type="match status" value="1"/>
</dbReference>
<protein>
    <recommendedName>
        <fullName evidence="1">site-specific DNA-methyltransferase (adenine-specific)</fullName>
        <ecNumber evidence="1">2.1.1.72</ecNumber>
    </recommendedName>
</protein>
<keyword evidence="2 11" id="KW-0489">Methyltransferase</keyword>
<evidence type="ECO:0000256" key="6">
    <source>
        <dbReference type="ARBA" id="ARBA00023125"/>
    </source>
</evidence>
<dbReference type="InterPro" id="IPR007409">
    <property type="entry name" value="Restrct_endonuc_type1_HsdR_N"/>
</dbReference>
<dbReference type="Gene3D" id="3.40.50.150">
    <property type="entry name" value="Vaccinia Virus protein VP39"/>
    <property type="match status" value="1"/>
</dbReference>
<evidence type="ECO:0000259" key="10">
    <source>
        <dbReference type="Pfam" id="PF12950"/>
    </source>
</evidence>
<dbReference type="Pfam" id="PF04313">
    <property type="entry name" value="HSDR_N"/>
    <property type="match status" value="1"/>
</dbReference>
<evidence type="ECO:0000313" key="11">
    <source>
        <dbReference type="EMBL" id="MDN3564973.1"/>
    </source>
</evidence>
<organism evidence="11 12">
    <name type="scientific">Paeniroseomonas aquatica</name>
    <dbReference type="NCBI Taxonomy" id="373043"/>
    <lineage>
        <taxon>Bacteria</taxon>
        <taxon>Pseudomonadati</taxon>
        <taxon>Pseudomonadota</taxon>
        <taxon>Alphaproteobacteria</taxon>
        <taxon>Acetobacterales</taxon>
        <taxon>Acetobacteraceae</taxon>
        <taxon>Paeniroseomonas</taxon>
    </lineage>
</organism>
<evidence type="ECO:0000256" key="5">
    <source>
        <dbReference type="ARBA" id="ARBA00022747"/>
    </source>
</evidence>
<evidence type="ECO:0000256" key="1">
    <source>
        <dbReference type="ARBA" id="ARBA00011900"/>
    </source>
</evidence>
<feature type="domain" description="Type II methyltransferase M.TaqI-like" evidence="9">
    <location>
        <begin position="453"/>
        <end position="641"/>
    </location>
</feature>
<keyword evidence="4" id="KW-0949">S-adenosyl-L-methionine</keyword>
<evidence type="ECO:0000259" key="9">
    <source>
        <dbReference type="Pfam" id="PF07669"/>
    </source>
</evidence>
<accession>A0ABT8A612</accession>
<dbReference type="InterPro" id="IPR036724">
    <property type="entry name" value="Cobalamin-bd_sf"/>
</dbReference>
<evidence type="ECO:0000256" key="7">
    <source>
        <dbReference type="ARBA" id="ARBA00047942"/>
    </source>
</evidence>
<evidence type="ECO:0000313" key="12">
    <source>
        <dbReference type="Proteomes" id="UP001529369"/>
    </source>
</evidence>
<keyword evidence="3" id="KW-0808">Transferase</keyword>
<dbReference type="EMBL" id="JAUFPN010000126">
    <property type="protein sequence ID" value="MDN3564973.1"/>
    <property type="molecule type" value="Genomic_DNA"/>
</dbReference>
<dbReference type="InterPro" id="IPR002052">
    <property type="entry name" value="DNA_methylase_N6_adenine_CS"/>
</dbReference>
<dbReference type="GO" id="GO:0008168">
    <property type="term" value="F:methyltransferase activity"/>
    <property type="evidence" value="ECO:0007669"/>
    <property type="project" value="UniProtKB-KW"/>
</dbReference>
<dbReference type="InterPro" id="IPR029063">
    <property type="entry name" value="SAM-dependent_MTases_sf"/>
</dbReference>
<keyword evidence="6" id="KW-0238">DNA-binding</keyword>